<dbReference type="GO" id="GO:0098978">
    <property type="term" value="C:glutamatergic synapse"/>
    <property type="evidence" value="ECO:0007669"/>
    <property type="project" value="TreeGrafter"/>
</dbReference>
<feature type="compositionally biased region" description="Basic and acidic residues" evidence="3">
    <location>
        <begin position="565"/>
        <end position="582"/>
    </location>
</feature>
<dbReference type="Pfam" id="PF03359">
    <property type="entry name" value="GKAP"/>
    <property type="match status" value="1"/>
</dbReference>
<sequence>MQGCKVPEGKFSARAATLDGAVDKCVSQPADDFGSAPIRRRALPPPNLSGSSLCNSQTGTISLADEPFEAGMNGIKQEAFLHGSRRLNSTSAAAPVSAKQDNPPTQISSAFSSPSVTGTGPPPSYLNVSLAAFGYTGCNRKWGSVQTLERGRTATTEQASSSAFLEANVTPQRHKSTSPTSSPRTTVQRPHHLDLHDGQNPEAASTVQASGASPVAAIERPSNSSGVAIRVKRNCSNATSITAGGEGDQSQDLNRSHHSHHEHWNRSSLIMLAVAQASPRSHNAPPSVAGSTANTVGRQSLSHNDSTGGPLASPSKPFSGRRLVSGEESSGFDVPLPKVEEVPSMNTTSTSQEEEAVALITGLEEAASSLALVNGHALEKNEEEMVATAVPMKGEQSDEAKDGHYFLRVAEGTAQELRDRVEKIERDLNEHEFSDEVSGHLRTTVGKVKLLLSQKFVQFRGLCMDSIEAARIADSVGDFVTLPSDLEGFWAMVMLQVDDVRSMIAECDRLRQNDWQTTSEPSIPNDQSSCLQTFDDEMVLSFKPSKTKRRQLKTAASPATGKSRQNKEAADLARSQARERLKAAKRQYMRARQDECNTSLNNSSSSNALDGENSTFLVL</sequence>
<organism evidence="6">
    <name type="scientific">Taenia asiatica</name>
    <name type="common">Asian tapeworm</name>
    <dbReference type="NCBI Taxonomy" id="60517"/>
    <lineage>
        <taxon>Eukaryota</taxon>
        <taxon>Metazoa</taxon>
        <taxon>Spiralia</taxon>
        <taxon>Lophotrochozoa</taxon>
        <taxon>Platyhelminthes</taxon>
        <taxon>Cestoda</taxon>
        <taxon>Eucestoda</taxon>
        <taxon>Cyclophyllidea</taxon>
        <taxon>Taeniidae</taxon>
        <taxon>Taenia</taxon>
    </lineage>
</organism>
<feature type="coiled-coil region" evidence="2">
    <location>
        <begin position="407"/>
        <end position="434"/>
    </location>
</feature>
<keyword evidence="5" id="KW-1185">Reference proteome</keyword>
<proteinExistence type="inferred from homology"/>
<gene>
    <name evidence="4" type="ORF">TASK_LOCUS3813</name>
</gene>
<dbReference type="GO" id="GO:0060090">
    <property type="term" value="F:molecular adaptor activity"/>
    <property type="evidence" value="ECO:0007669"/>
    <property type="project" value="TreeGrafter"/>
</dbReference>
<dbReference type="STRING" id="60517.A0A0R3W212"/>
<dbReference type="EMBL" id="UYRS01018314">
    <property type="protein sequence ID" value="VDK32383.1"/>
    <property type="molecule type" value="Genomic_DNA"/>
</dbReference>
<feature type="compositionally biased region" description="Low complexity" evidence="3">
    <location>
        <begin position="597"/>
        <end position="607"/>
    </location>
</feature>
<dbReference type="AlphaFoldDB" id="A0A0R3W212"/>
<dbReference type="GO" id="GO:0023052">
    <property type="term" value="P:signaling"/>
    <property type="evidence" value="ECO:0007669"/>
    <property type="project" value="InterPro"/>
</dbReference>
<evidence type="ECO:0000256" key="1">
    <source>
        <dbReference type="ARBA" id="ARBA00008839"/>
    </source>
</evidence>
<keyword evidence="2" id="KW-0175">Coiled coil</keyword>
<feature type="compositionally biased region" description="Low complexity" evidence="3">
    <location>
        <begin position="177"/>
        <end position="186"/>
    </location>
</feature>
<dbReference type="GO" id="GO:0099572">
    <property type="term" value="C:postsynaptic specialization"/>
    <property type="evidence" value="ECO:0007669"/>
    <property type="project" value="TreeGrafter"/>
</dbReference>
<reference evidence="6" key="1">
    <citation type="submission" date="2017-02" db="UniProtKB">
        <authorList>
            <consortium name="WormBaseParasite"/>
        </authorList>
    </citation>
    <scope>IDENTIFICATION</scope>
</reference>
<feature type="region of interest" description="Disordered" evidence="3">
    <location>
        <begin position="29"/>
        <end position="53"/>
    </location>
</feature>
<evidence type="ECO:0000256" key="3">
    <source>
        <dbReference type="SAM" id="MobiDB-lite"/>
    </source>
</evidence>
<feature type="region of interest" description="Disordered" evidence="3">
    <location>
        <begin position="153"/>
        <end position="224"/>
    </location>
</feature>
<evidence type="ECO:0000313" key="6">
    <source>
        <dbReference type="WBParaSite" id="TASK_0000381201-mRNA-1"/>
    </source>
</evidence>
<feature type="compositionally biased region" description="Polar residues" evidence="3">
    <location>
        <begin position="99"/>
        <end position="111"/>
    </location>
</feature>
<dbReference type="PANTHER" id="PTHR12353:SF31">
    <property type="entry name" value="LD44824P"/>
    <property type="match status" value="1"/>
</dbReference>
<feature type="compositionally biased region" description="Polar residues" evidence="3">
    <location>
        <begin position="239"/>
        <end position="253"/>
    </location>
</feature>
<feature type="compositionally biased region" description="Polar residues" evidence="3">
    <location>
        <begin position="202"/>
        <end position="211"/>
    </location>
</feature>
<evidence type="ECO:0000313" key="4">
    <source>
        <dbReference type="EMBL" id="VDK32383.1"/>
    </source>
</evidence>
<feature type="compositionally biased region" description="Polar residues" evidence="3">
    <location>
        <begin position="153"/>
        <end position="163"/>
    </location>
</feature>
<dbReference type="OrthoDB" id="10023951at2759"/>
<feature type="region of interest" description="Disordered" evidence="3">
    <location>
        <begin position="277"/>
        <end position="355"/>
    </location>
</feature>
<feature type="region of interest" description="Disordered" evidence="3">
    <location>
        <begin position="546"/>
        <end position="619"/>
    </location>
</feature>
<dbReference type="InterPro" id="IPR005026">
    <property type="entry name" value="SAPAP"/>
</dbReference>
<accession>A0A0R3W212</accession>
<protein>
    <submittedName>
        <fullName evidence="6">Protein kinase domain-containing protein</fullName>
    </submittedName>
</protein>
<evidence type="ECO:0000256" key="2">
    <source>
        <dbReference type="SAM" id="Coils"/>
    </source>
</evidence>
<name>A0A0R3W212_TAEAS</name>
<feature type="region of interest" description="Disordered" evidence="3">
    <location>
        <begin position="91"/>
        <end position="119"/>
    </location>
</feature>
<dbReference type="PANTHER" id="PTHR12353">
    <property type="entry name" value="DISKS LARGE-ASSOCIATED PROTEIN DAP SAP90/PSD-95-ASSOCIATED PROTEIN"/>
    <property type="match status" value="1"/>
</dbReference>
<comment type="similarity">
    <text evidence="1">Belongs to the SAPAP family.</text>
</comment>
<feature type="region of interest" description="Disordered" evidence="3">
    <location>
        <begin position="239"/>
        <end position="264"/>
    </location>
</feature>
<evidence type="ECO:0000313" key="5">
    <source>
        <dbReference type="Proteomes" id="UP000282613"/>
    </source>
</evidence>
<feature type="compositionally biased region" description="Polar residues" evidence="3">
    <location>
        <begin position="289"/>
        <end position="307"/>
    </location>
</feature>
<reference evidence="4 5" key="2">
    <citation type="submission" date="2018-11" db="EMBL/GenBank/DDBJ databases">
        <authorList>
            <consortium name="Pathogen Informatics"/>
        </authorList>
    </citation>
    <scope>NUCLEOTIDE SEQUENCE [LARGE SCALE GENOMIC DNA]</scope>
</reference>
<dbReference type="Proteomes" id="UP000282613">
    <property type="component" value="Unassembled WGS sequence"/>
</dbReference>
<dbReference type="WBParaSite" id="TASK_0000381201-mRNA-1">
    <property type="protein sequence ID" value="TASK_0000381201-mRNA-1"/>
    <property type="gene ID" value="TASK_0000381201"/>
</dbReference>